<dbReference type="Gene3D" id="3.40.50.1860">
    <property type="match status" value="2"/>
</dbReference>
<gene>
    <name evidence="3" type="ORF">ACFFLH_06120</name>
</gene>
<evidence type="ECO:0000313" key="4">
    <source>
        <dbReference type="Proteomes" id="UP001589628"/>
    </source>
</evidence>
<comment type="similarity">
    <text evidence="1">Belongs to the aspartate/glutamate racemases family.</text>
</comment>
<dbReference type="Proteomes" id="UP001589628">
    <property type="component" value="Unassembled WGS sequence"/>
</dbReference>
<organism evidence="3 4">
    <name type="scientific">Balneatrix alpica</name>
    <dbReference type="NCBI Taxonomy" id="75684"/>
    <lineage>
        <taxon>Bacteria</taxon>
        <taxon>Pseudomonadati</taxon>
        <taxon>Pseudomonadota</taxon>
        <taxon>Gammaproteobacteria</taxon>
        <taxon>Oceanospirillales</taxon>
        <taxon>Balneatrichaceae</taxon>
        <taxon>Balneatrix</taxon>
    </lineage>
</organism>
<evidence type="ECO:0000313" key="3">
    <source>
        <dbReference type="EMBL" id="MFB9885977.1"/>
    </source>
</evidence>
<comment type="caution">
    <text evidence="3">The sequence shown here is derived from an EMBL/GenBank/DDBJ whole genome shotgun (WGS) entry which is preliminary data.</text>
</comment>
<dbReference type="InterPro" id="IPR015942">
    <property type="entry name" value="Asp/Glu/hydantoin_racemase"/>
</dbReference>
<dbReference type="InterPro" id="IPR004380">
    <property type="entry name" value="Asp_race"/>
</dbReference>
<dbReference type="EMBL" id="JBHLZN010000002">
    <property type="protein sequence ID" value="MFB9885977.1"/>
    <property type="molecule type" value="Genomic_DNA"/>
</dbReference>
<dbReference type="Pfam" id="PF01177">
    <property type="entry name" value="Asp_Glu_race"/>
    <property type="match status" value="1"/>
</dbReference>
<evidence type="ECO:0000256" key="1">
    <source>
        <dbReference type="ARBA" id="ARBA00007847"/>
    </source>
</evidence>
<protein>
    <submittedName>
        <fullName evidence="3">Aspartate/glutamate racemase family protein</fullName>
    </submittedName>
</protein>
<dbReference type="RefSeq" id="WP_027311488.1">
    <property type="nucleotide sequence ID" value="NZ_JBHLZN010000002.1"/>
</dbReference>
<name>A0ABV5Z9Q1_9GAMM</name>
<keyword evidence="4" id="KW-1185">Reference proteome</keyword>
<sequence>MKTLGVLGGMSWESTALYYRWLNEGVRQRLGGLHSAPLLLWSCDFAQIAQWQQQGQWQLGGQALAQAARQLQQAGAEGLLLATNTMHKVAQEIEAAVDIPLLHIADATGQALVAQGIRQPLLLATAYTMEQDFYRQHLRQHWGIEVQVPEATERAEIQRIIFAELCQGVIAPSSQDWARQLVAQQQTDGLILGCTELGLLLPPEQQALPVLDSARLHVQAALDWMLD</sequence>
<dbReference type="NCBIfam" id="TIGR00035">
    <property type="entry name" value="asp_race"/>
    <property type="match status" value="1"/>
</dbReference>
<dbReference type="PANTHER" id="PTHR21198:SF7">
    <property type="entry name" value="ASPARTATE-GLUTAMATE RACEMASE FAMILY"/>
    <property type="match status" value="1"/>
</dbReference>
<proteinExistence type="inferred from homology"/>
<dbReference type="PROSITE" id="PS00924">
    <property type="entry name" value="ASP_GLU_RACEMASE_2"/>
    <property type="match status" value="1"/>
</dbReference>
<evidence type="ECO:0000256" key="2">
    <source>
        <dbReference type="ARBA" id="ARBA00023235"/>
    </source>
</evidence>
<dbReference type="InterPro" id="IPR001920">
    <property type="entry name" value="Asp/Glu_race"/>
</dbReference>
<dbReference type="PANTHER" id="PTHR21198">
    <property type="entry name" value="GLUTAMATE RACEMASE"/>
    <property type="match status" value="1"/>
</dbReference>
<accession>A0ABV5Z9Q1</accession>
<reference evidence="3 4" key="1">
    <citation type="submission" date="2024-09" db="EMBL/GenBank/DDBJ databases">
        <authorList>
            <person name="Sun Q."/>
            <person name="Mori K."/>
        </authorList>
    </citation>
    <scope>NUCLEOTIDE SEQUENCE [LARGE SCALE GENOMIC DNA]</scope>
    <source>
        <strain evidence="3 4">ATCC 51285</strain>
    </source>
</reference>
<keyword evidence="2" id="KW-0413">Isomerase</keyword>
<dbReference type="InterPro" id="IPR033134">
    <property type="entry name" value="Asp/Glu_racemase_AS_2"/>
</dbReference>
<dbReference type="SUPFAM" id="SSF53681">
    <property type="entry name" value="Aspartate/glutamate racemase"/>
    <property type="match status" value="2"/>
</dbReference>